<evidence type="ECO:0000313" key="1">
    <source>
        <dbReference type="EMBL" id="EDO52211.1"/>
    </source>
</evidence>
<proteinExistence type="predicted"/>
<organism evidence="1 2">
    <name type="scientific">Bacteroides uniformis (strain ATCC 8492 / DSM 6597 / CCUG 4942 / CIP 103695 / JCM 5828 / KCTC 5204 / NCTC 13054 / VPI 0061)</name>
    <dbReference type="NCBI Taxonomy" id="411479"/>
    <lineage>
        <taxon>Bacteria</taxon>
        <taxon>Pseudomonadati</taxon>
        <taxon>Bacteroidota</taxon>
        <taxon>Bacteroidia</taxon>
        <taxon>Bacteroidales</taxon>
        <taxon>Bacteroidaceae</taxon>
        <taxon>Bacteroides</taxon>
    </lineage>
</organism>
<name>A0ABC9N6M7_BACUC</name>
<dbReference type="Proteomes" id="UP000004110">
    <property type="component" value="Unassembled WGS sequence"/>
</dbReference>
<protein>
    <submittedName>
        <fullName evidence="1">Uncharacterized protein</fullName>
    </submittedName>
</protein>
<accession>A0ABC9N6M7</accession>
<dbReference type="AlphaFoldDB" id="A0ABC9N6M7"/>
<evidence type="ECO:0000313" key="2">
    <source>
        <dbReference type="Proteomes" id="UP000004110"/>
    </source>
</evidence>
<gene>
    <name evidence="1" type="ORF">BACUNI_03823</name>
</gene>
<comment type="caution">
    <text evidence="1">The sequence shown here is derived from an EMBL/GenBank/DDBJ whole genome shotgun (WGS) entry which is preliminary data.</text>
</comment>
<reference evidence="1" key="1">
    <citation type="submission" date="2007-06" db="EMBL/GenBank/DDBJ databases">
        <authorList>
            <person name="Fulton L."/>
            <person name="Clifton S."/>
            <person name="Fulton B."/>
            <person name="Xu J."/>
            <person name="Minx P."/>
            <person name="Pepin K.H."/>
            <person name="Johnson M."/>
            <person name="Thiruvilangam P."/>
            <person name="Bhonagiri V."/>
            <person name="Nash W.E."/>
            <person name="Mardis E.R."/>
            <person name="Wilson R.K."/>
        </authorList>
    </citation>
    <scope>NUCLEOTIDE SEQUENCE [LARGE SCALE GENOMIC DNA]</scope>
    <source>
        <strain evidence="1">ATCC 8492</strain>
    </source>
</reference>
<reference evidence="1" key="2">
    <citation type="submission" date="2013-11" db="EMBL/GenBank/DDBJ databases">
        <title>Draft genome sequence of Bacteroides uniformis (ATCC 8492).</title>
        <authorList>
            <person name="Sudarsanam P."/>
            <person name="Ley R."/>
            <person name="Guruge J."/>
            <person name="Turnbaugh P.J."/>
            <person name="Mahowald M."/>
            <person name="Liep D."/>
            <person name="Gordon J."/>
        </authorList>
    </citation>
    <scope>NUCLEOTIDE SEQUENCE</scope>
    <source>
        <strain evidence="1">ATCC 8492</strain>
    </source>
</reference>
<keyword evidence="2" id="KW-1185">Reference proteome</keyword>
<sequence length="33" mass="3643">MRHDGAAKLKLNFYITIPLPLQGAGGDNQNYII</sequence>
<dbReference type="EMBL" id="AAYH02000048">
    <property type="protein sequence ID" value="EDO52211.1"/>
    <property type="molecule type" value="Genomic_DNA"/>
</dbReference>